<dbReference type="Gene3D" id="1.10.150.130">
    <property type="match status" value="1"/>
</dbReference>
<dbReference type="SUPFAM" id="SSF56672">
    <property type="entry name" value="DNA/RNA polymerases"/>
    <property type="match status" value="1"/>
</dbReference>
<feature type="domain" description="Reverse transcriptase RNase H-like" evidence="9">
    <location>
        <begin position="91"/>
        <end position="171"/>
    </location>
</feature>
<evidence type="ECO:0000313" key="10">
    <source>
        <dbReference type="EMBL" id="KAK6186843.1"/>
    </source>
</evidence>
<evidence type="ECO:0000256" key="4">
    <source>
        <dbReference type="ARBA" id="ARBA00022759"/>
    </source>
</evidence>
<dbReference type="GO" id="GO:0003964">
    <property type="term" value="F:RNA-directed DNA polymerase activity"/>
    <property type="evidence" value="ECO:0007669"/>
    <property type="project" value="UniProtKB-KW"/>
</dbReference>
<dbReference type="Pfam" id="PF17917">
    <property type="entry name" value="RT_RNaseH"/>
    <property type="match status" value="1"/>
</dbReference>
<keyword evidence="3" id="KW-0540">Nuclease</keyword>
<reference evidence="10 11" key="1">
    <citation type="submission" date="2024-01" db="EMBL/GenBank/DDBJ databases">
        <title>The genome of the rayed Mediterranean limpet Patella caerulea (Linnaeus, 1758).</title>
        <authorList>
            <person name="Anh-Thu Weber A."/>
            <person name="Halstead-Nussloch G."/>
        </authorList>
    </citation>
    <scope>NUCLEOTIDE SEQUENCE [LARGE SCALE GENOMIC DNA]</scope>
    <source>
        <strain evidence="10">AATW-2023a</strain>
        <tissue evidence="10">Whole specimen</tissue>
    </source>
</reference>
<keyword evidence="7" id="KW-0238">DNA-binding</keyword>
<keyword evidence="5" id="KW-0378">Hydrolase</keyword>
<keyword evidence="11" id="KW-1185">Reference proteome</keyword>
<keyword evidence="2" id="KW-0548">Nucleotidyltransferase</keyword>
<protein>
    <recommendedName>
        <fullName evidence="9">Reverse transcriptase RNase H-like domain-containing protein</fullName>
    </recommendedName>
</protein>
<dbReference type="PANTHER" id="PTHR33050">
    <property type="entry name" value="REVERSE TRANSCRIPTASE DOMAIN-CONTAINING PROTEIN"/>
    <property type="match status" value="1"/>
</dbReference>
<evidence type="ECO:0000313" key="11">
    <source>
        <dbReference type="Proteomes" id="UP001347796"/>
    </source>
</evidence>
<dbReference type="PANTHER" id="PTHR33050:SF7">
    <property type="entry name" value="RIBONUCLEASE H"/>
    <property type="match status" value="1"/>
</dbReference>
<dbReference type="AlphaFoldDB" id="A0AAN8K6U1"/>
<dbReference type="GO" id="GO:0016787">
    <property type="term" value="F:hydrolase activity"/>
    <property type="evidence" value="ECO:0007669"/>
    <property type="project" value="UniProtKB-KW"/>
</dbReference>
<dbReference type="InterPro" id="IPR043502">
    <property type="entry name" value="DNA/RNA_pol_sf"/>
</dbReference>
<keyword evidence="1" id="KW-0808">Transferase</keyword>
<accession>A0AAN8K6U1</accession>
<feature type="region of interest" description="Disordered" evidence="8">
    <location>
        <begin position="306"/>
        <end position="336"/>
    </location>
</feature>
<dbReference type="Proteomes" id="UP001347796">
    <property type="component" value="Unassembled WGS sequence"/>
</dbReference>
<evidence type="ECO:0000256" key="7">
    <source>
        <dbReference type="ARBA" id="ARBA00023125"/>
    </source>
</evidence>
<dbReference type="SUPFAM" id="SSF47823">
    <property type="entry name" value="lambda integrase-like, N-terminal domain"/>
    <property type="match status" value="1"/>
</dbReference>
<dbReference type="InterPro" id="IPR052055">
    <property type="entry name" value="Hepadnavirus_pol/RT"/>
</dbReference>
<sequence length="464" mass="52254">MGQIQVVQSIQDAPQSVHTWTKALGLLTSVQYATARGRLQLRPLQMFIQSGMESLELQDLIVLPSELQRHVLWWKVPVNVMTGVPLVEQEPQFYLHTDASHQGWGAHLTGHQKNVSIHNPFVAGTWNHEEKNQHINALEFMAVIRAVQNWSDLLINSTVMIATDNSTVATYINKLGGTRSKVLMSLTFHFYQTVDSLQIAVRARHIPGALNVIADALSRPDRPSATEWMLHPERFRQVCRRLWTPLVDLFATSLDHQLPIYISPVPDPRALDHDALAISWHLMDAYAFPPAILIPRVLQKVVPGSHSVGRSKSYKTTSLEKTSSKPSHKASSSKPGVIPTSRLDFVWEGLMEKGFSEKSSVAVLKAHRSSTRDTYDVRWKTFVDWCNANKVMPDRAPEERVADFIIFLRETKKLRGGTIASYVTSIAPVRDKIMSVKLGQSNVISAMVKGFRQEDQLQKFKPPP</sequence>
<dbReference type="CDD" id="cd09275">
    <property type="entry name" value="RNase_HI_RT_DIRS1"/>
    <property type="match status" value="1"/>
</dbReference>
<evidence type="ECO:0000256" key="6">
    <source>
        <dbReference type="ARBA" id="ARBA00022918"/>
    </source>
</evidence>
<dbReference type="GO" id="GO:0003677">
    <property type="term" value="F:DNA binding"/>
    <property type="evidence" value="ECO:0007669"/>
    <property type="project" value="UniProtKB-KW"/>
</dbReference>
<evidence type="ECO:0000256" key="5">
    <source>
        <dbReference type="ARBA" id="ARBA00022801"/>
    </source>
</evidence>
<dbReference type="InterPro" id="IPR010998">
    <property type="entry name" value="Integrase_recombinase_N"/>
</dbReference>
<organism evidence="10 11">
    <name type="scientific">Patella caerulea</name>
    <name type="common">Rayed Mediterranean limpet</name>
    <dbReference type="NCBI Taxonomy" id="87958"/>
    <lineage>
        <taxon>Eukaryota</taxon>
        <taxon>Metazoa</taxon>
        <taxon>Spiralia</taxon>
        <taxon>Lophotrochozoa</taxon>
        <taxon>Mollusca</taxon>
        <taxon>Gastropoda</taxon>
        <taxon>Patellogastropoda</taxon>
        <taxon>Patelloidea</taxon>
        <taxon>Patellidae</taxon>
        <taxon>Patella</taxon>
    </lineage>
</organism>
<comment type="caution">
    <text evidence="10">The sequence shown here is derived from an EMBL/GenBank/DDBJ whole genome shotgun (WGS) entry which is preliminary data.</text>
</comment>
<evidence type="ECO:0000256" key="2">
    <source>
        <dbReference type="ARBA" id="ARBA00022695"/>
    </source>
</evidence>
<dbReference type="Gene3D" id="3.30.420.10">
    <property type="entry name" value="Ribonuclease H-like superfamily/Ribonuclease H"/>
    <property type="match status" value="1"/>
</dbReference>
<evidence type="ECO:0000256" key="1">
    <source>
        <dbReference type="ARBA" id="ARBA00022679"/>
    </source>
</evidence>
<name>A0AAN8K6U1_PATCE</name>
<keyword evidence="4" id="KW-0255">Endonuclease</keyword>
<dbReference type="InterPro" id="IPR036397">
    <property type="entry name" value="RNaseH_sf"/>
</dbReference>
<feature type="compositionally biased region" description="Polar residues" evidence="8">
    <location>
        <begin position="308"/>
        <end position="320"/>
    </location>
</feature>
<dbReference type="EMBL" id="JAZGQO010000005">
    <property type="protein sequence ID" value="KAK6186843.1"/>
    <property type="molecule type" value="Genomic_DNA"/>
</dbReference>
<keyword evidence="6" id="KW-0695">RNA-directed DNA polymerase</keyword>
<dbReference type="InterPro" id="IPR041373">
    <property type="entry name" value="RT_RNaseH"/>
</dbReference>
<evidence type="ECO:0000256" key="8">
    <source>
        <dbReference type="SAM" id="MobiDB-lite"/>
    </source>
</evidence>
<evidence type="ECO:0000256" key="3">
    <source>
        <dbReference type="ARBA" id="ARBA00022722"/>
    </source>
</evidence>
<dbReference type="GO" id="GO:0004519">
    <property type="term" value="F:endonuclease activity"/>
    <property type="evidence" value="ECO:0007669"/>
    <property type="project" value="UniProtKB-KW"/>
</dbReference>
<evidence type="ECO:0000259" key="9">
    <source>
        <dbReference type="Pfam" id="PF17917"/>
    </source>
</evidence>
<proteinExistence type="predicted"/>
<gene>
    <name evidence="10" type="ORF">SNE40_006111</name>
</gene>